<dbReference type="EMBL" id="JAQKAB010000003">
    <property type="protein sequence ID" value="MDA7026320.1"/>
    <property type="molecule type" value="Genomic_DNA"/>
</dbReference>
<accession>A0ABT4X2A0</accession>
<keyword evidence="3" id="KW-1185">Reference proteome</keyword>
<proteinExistence type="predicted"/>
<name>A0ABT4X2A0_9BACI</name>
<dbReference type="RefSeq" id="WP_271340144.1">
    <property type="nucleotide sequence ID" value="NZ_JAQKAB010000003.1"/>
</dbReference>
<feature type="transmembrane region" description="Helical" evidence="1">
    <location>
        <begin position="33"/>
        <end position="51"/>
    </location>
</feature>
<gene>
    <name evidence="2" type="ORF">PJ311_06780</name>
</gene>
<sequence length="62" mass="6901">MKQIKWIFLLFALAAVISMMFIGVAIAEKNLPGVIGAVMMFIIIMGIGFSLKKRMRNKGLLD</sequence>
<reference evidence="2 3" key="1">
    <citation type="submission" date="2023-01" db="EMBL/GenBank/DDBJ databases">
        <title>Bacillus changyiensis sp. nov., isolated from a coastal deposit.</title>
        <authorList>
            <person name="Xiao G."/>
            <person name="Lai Q."/>
            <person name="Hu Z."/>
            <person name="Shao Z."/>
        </authorList>
    </citation>
    <scope>NUCLEOTIDE SEQUENCE [LARGE SCALE GENOMIC DNA]</scope>
    <source>
        <strain evidence="2 3">CLL-7-23</strain>
    </source>
</reference>
<organism evidence="2 3">
    <name type="scientific">Bacillus changyiensis</name>
    <dbReference type="NCBI Taxonomy" id="3004103"/>
    <lineage>
        <taxon>Bacteria</taxon>
        <taxon>Bacillati</taxon>
        <taxon>Bacillota</taxon>
        <taxon>Bacilli</taxon>
        <taxon>Bacillales</taxon>
        <taxon>Bacillaceae</taxon>
        <taxon>Bacillus</taxon>
    </lineage>
</organism>
<protein>
    <submittedName>
        <fullName evidence="2">YlaF family protein</fullName>
    </submittedName>
</protein>
<evidence type="ECO:0000313" key="2">
    <source>
        <dbReference type="EMBL" id="MDA7026320.1"/>
    </source>
</evidence>
<keyword evidence="1" id="KW-0472">Membrane</keyword>
<dbReference type="InterPro" id="IPR035211">
    <property type="entry name" value="DUF5325"/>
</dbReference>
<keyword evidence="1" id="KW-0812">Transmembrane</keyword>
<evidence type="ECO:0000313" key="3">
    <source>
        <dbReference type="Proteomes" id="UP001211894"/>
    </source>
</evidence>
<dbReference type="Proteomes" id="UP001211894">
    <property type="component" value="Unassembled WGS sequence"/>
</dbReference>
<feature type="transmembrane region" description="Helical" evidence="1">
    <location>
        <begin position="7"/>
        <end position="27"/>
    </location>
</feature>
<evidence type="ECO:0000256" key="1">
    <source>
        <dbReference type="SAM" id="Phobius"/>
    </source>
</evidence>
<comment type="caution">
    <text evidence="2">The sequence shown here is derived from an EMBL/GenBank/DDBJ whole genome shotgun (WGS) entry which is preliminary data.</text>
</comment>
<dbReference type="Pfam" id="PF17259">
    <property type="entry name" value="DUF5325"/>
    <property type="match status" value="1"/>
</dbReference>
<keyword evidence="1" id="KW-1133">Transmembrane helix</keyword>